<dbReference type="EnsemblBacteria" id="ABF41699">
    <property type="protein sequence ID" value="ABF41699"/>
    <property type="gene ID" value="Acid345_2698"/>
</dbReference>
<name>Q1IN51_KORVE</name>
<reference evidence="1 2" key="1">
    <citation type="journal article" date="2009" name="Appl. Environ. Microbiol.">
        <title>Three genomes from the phylum Acidobacteria provide insight into the lifestyles of these microorganisms in soils.</title>
        <authorList>
            <person name="Ward N.L."/>
            <person name="Challacombe J.F."/>
            <person name="Janssen P.H."/>
            <person name="Henrissat B."/>
            <person name="Coutinho P.M."/>
            <person name="Wu M."/>
            <person name="Xie G."/>
            <person name="Haft D.H."/>
            <person name="Sait M."/>
            <person name="Badger J."/>
            <person name="Barabote R.D."/>
            <person name="Bradley B."/>
            <person name="Brettin T.S."/>
            <person name="Brinkac L.M."/>
            <person name="Bruce D."/>
            <person name="Creasy T."/>
            <person name="Daugherty S.C."/>
            <person name="Davidsen T.M."/>
            <person name="DeBoy R.T."/>
            <person name="Detter J.C."/>
            <person name="Dodson R.J."/>
            <person name="Durkin A.S."/>
            <person name="Ganapathy A."/>
            <person name="Gwinn-Giglio M."/>
            <person name="Han C.S."/>
            <person name="Khouri H."/>
            <person name="Kiss H."/>
            <person name="Kothari S.P."/>
            <person name="Madupu R."/>
            <person name="Nelson K.E."/>
            <person name="Nelson W.C."/>
            <person name="Paulsen I."/>
            <person name="Penn K."/>
            <person name="Ren Q."/>
            <person name="Rosovitz M.J."/>
            <person name="Selengut J.D."/>
            <person name="Shrivastava S."/>
            <person name="Sullivan S.A."/>
            <person name="Tapia R."/>
            <person name="Thompson L.S."/>
            <person name="Watkins K.L."/>
            <person name="Yang Q."/>
            <person name="Yu C."/>
            <person name="Zafar N."/>
            <person name="Zhou L."/>
            <person name="Kuske C.R."/>
        </authorList>
    </citation>
    <scope>NUCLEOTIDE SEQUENCE [LARGE SCALE GENOMIC DNA]</scope>
    <source>
        <strain evidence="1 2">Ellin345</strain>
    </source>
</reference>
<protein>
    <submittedName>
        <fullName evidence="1">Uncharacterized protein</fullName>
    </submittedName>
</protein>
<dbReference type="RefSeq" id="WP_011523500.1">
    <property type="nucleotide sequence ID" value="NC_008009.1"/>
</dbReference>
<sequence length="145" mass="16475">MPKLLKSVIGWGIAVLFLALVIRAFTSPIIFRFTDPSAVDPVGGLYVVFSPVRDRAPERIGNGVFKRLQFGECDAFIEKRFCEKEAQFPPTRWTLVDRKEEHDGSLSLHYKVLRRGSSSASWGNVWISVTLQDGEWHPLSYDANY</sequence>
<dbReference type="STRING" id="204669.Acid345_2698"/>
<dbReference type="AlphaFoldDB" id="Q1IN51"/>
<dbReference type="EMBL" id="CP000360">
    <property type="protein sequence ID" value="ABF41699.1"/>
    <property type="molecule type" value="Genomic_DNA"/>
</dbReference>
<dbReference type="Proteomes" id="UP000002432">
    <property type="component" value="Chromosome"/>
</dbReference>
<keyword evidence="2" id="KW-1185">Reference proteome</keyword>
<organism evidence="1 2">
    <name type="scientific">Koribacter versatilis (strain Ellin345)</name>
    <dbReference type="NCBI Taxonomy" id="204669"/>
    <lineage>
        <taxon>Bacteria</taxon>
        <taxon>Pseudomonadati</taxon>
        <taxon>Acidobacteriota</taxon>
        <taxon>Terriglobia</taxon>
        <taxon>Terriglobales</taxon>
        <taxon>Candidatus Korobacteraceae</taxon>
        <taxon>Candidatus Korobacter</taxon>
    </lineage>
</organism>
<gene>
    <name evidence="1" type="ordered locus">Acid345_2698</name>
</gene>
<evidence type="ECO:0000313" key="1">
    <source>
        <dbReference type="EMBL" id="ABF41699.1"/>
    </source>
</evidence>
<proteinExistence type="predicted"/>
<dbReference type="KEGG" id="aba:Acid345_2698"/>
<accession>Q1IN51</accession>
<dbReference type="HOGENOM" id="CLU_1784335_0_0_0"/>
<evidence type="ECO:0000313" key="2">
    <source>
        <dbReference type="Proteomes" id="UP000002432"/>
    </source>
</evidence>